<keyword evidence="14" id="KW-0175">Coiled coil</keyword>
<dbReference type="PRINTS" id="PR00926">
    <property type="entry name" value="MITOCARRIER"/>
</dbReference>
<reference evidence="18" key="1">
    <citation type="submission" date="2022-11" db="UniProtKB">
        <authorList>
            <consortium name="WormBaseParasite"/>
        </authorList>
    </citation>
    <scope>IDENTIFICATION</scope>
</reference>
<name>A0A915LIY5_MELJA</name>
<dbReference type="WBParaSite" id="scaffold1143_cov257.g2560">
    <property type="protein sequence ID" value="scaffold1143_cov257.g2560"/>
    <property type="gene ID" value="scaffold1143_cov257.g2560"/>
</dbReference>
<feature type="domain" description="Endoplasmic reticulum vesicle transporter C-terminal" evidence="15">
    <location>
        <begin position="276"/>
        <end position="357"/>
    </location>
</feature>
<comment type="subcellular location">
    <subcellularLocation>
        <location evidence="2">Endoplasmic reticulum-Golgi intermediate compartment membrane</location>
        <topology evidence="2">Multi-pass membrane protein</topology>
    </subcellularLocation>
    <subcellularLocation>
        <location evidence="1">Mitochondrion inner membrane</location>
        <topology evidence="1">Multi-pass membrane protein</topology>
    </subcellularLocation>
</comment>
<dbReference type="InterPro" id="IPR039542">
    <property type="entry name" value="Erv_N"/>
</dbReference>
<comment type="similarity">
    <text evidence="3">Belongs to the ERGIC family.</text>
</comment>
<dbReference type="SUPFAM" id="SSF103506">
    <property type="entry name" value="Mitochondrial carrier"/>
    <property type="match status" value="1"/>
</dbReference>
<dbReference type="GO" id="GO:0005743">
    <property type="term" value="C:mitochondrial inner membrane"/>
    <property type="evidence" value="ECO:0007669"/>
    <property type="project" value="UniProtKB-SubCell"/>
</dbReference>
<feature type="coiled-coil region" evidence="14">
    <location>
        <begin position="161"/>
        <end position="193"/>
    </location>
</feature>
<protein>
    <submittedName>
        <fullName evidence="18">Uncharacterized protein</fullName>
    </submittedName>
</protein>
<dbReference type="Pfam" id="PF07970">
    <property type="entry name" value="COPIIcoated_ERV"/>
    <property type="match status" value="1"/>
</dbReference>
<evidence type="ECO:0000259" key="15">
    <source>
        <dbReference type="Pfam" id="PF07970"/>
    </source>
</evidence>
<dbReference type="PROSITE" id="PS50920">
    <property type="entry name" value="SOLCAR"/>
    <property type="match status" value="1"/>
</dbReference>
<dbReference type="InterPro" id="IPR051028">
    <property type="entry name" value="Mito_Solute_Carrier"/>
</dbReference>
<dbReference type="Proteomes" id="UP000887561">
    <property type="component" value="Unplaced"/>
</dbReference>
<feature type="domain" description="Endoplasmic reticulum vesicle transporter N-terminal" evidence="16">
    <location>
        <begin position="22"/>
        <end position="100"/>
    </location>
</feature>
<evidence type="ECO:0000256" key="13">
    <source>
        <dbReference type="RuleBase" id="RU000488"/>
    </source>
</evidence>
<keyword evidence="5 13" id="KW-0813">Transport</keyword>
<evidence type="ECO:0000256" key="12">
    <source>
        <dbReference type="PROSITE-ProRule" id="PRU00282"/>
    </source>
</evidence>
<dbReference type="GO" id="GO:0005313">
    <property type="term" value="F:L-glutamate transmembrane transporter activity"/>
    <property type="evidence" value="ECO:0007669"/>
    <property type="project" value="TreeGrafter"/>
</dbReference>
<dbReference type="GO" id="GO:0033116">
    <property type="term" value="C:endoplasmic reticulum-Golgi intermediate compartment membrane"/>
    <property type="evidence" value="ECO:0007669"/>
    <property type="project" value="UniProtKB-SubCell"/>
</dbReference>
<evidence type="ECO:0000256" key="1">
    <source>
        <dbReference type="ARBA" id="ARBA00004448"/>
    </source>
</evidence>
<dbReference type="InterPro" id="IPR018108">
    <property type="entry name" value="MCP_transmembrane"/>
</dbReference>
<organism evidence="17 18">
    <name type="scientific">Meloidogyne javanica</name>
    <name type="common">Root-knot nematode worm</name>
    <dbReference type="NCBI Taxonomy" id="6303"/>
    <lineage>
        <taxon>Eukaryota</taxon>
        <taxon>Metazoa</taxon>
        <taxon>Ecdysozoa</taxon>
        <taxon>Nematoda</taxon>
        <taxon>Chromadorea</taxon>
        <taxon>Rhabditida</taxon>
        <taxon>Tylenchina</taxon>
        <taxon>Tylenchomorpha</taxon>
        <taxon>Tylenchoidea</taxon>
        <taxon>Meloidogynidae</taxon>
        <taxon>Meloidogyninae</taxon>
        <taxon>Meloidogyne</taxon>
        <taxon>Meloidogyne incognita group</taxon>
    </lineage>
</organism>
<dbReference type="Pfam" id="PF00153">
    <property type="entry name" value="Mito_carr"/>
    <property type="match status" value="2"/>
</dbReference>
<dbReference type="AlphaFoldDB" id="A0A915LIY5"/>
<evidence type="ECO:0000256" key="14">
    <source>
        <dbReference type="SAM" id="Coils"/>
    </source>
</evidence>
<dbReference type="GO" id="GO:0015183">
    <property type="term" value="F:L-aspartate transmembrane transporter activity"/>
    <property type="evidence" value="ECO:0007669"/>
    <property type="project" value="TreeGrafter"/>
</dbReference>
<evidence type="ECO:0000256" key="9">
    <source>
        <dbReference type="ARBA" id="ARBA00022989"/>
    </source>
</evidence>
<dbReference type="PANTHER" id="PTHR45678">
    <property type="entry name" value="MITOCHONDRIAL 2-OXODICARBOXYLATE CARRIER 1-RELATED"/>
    <property type="match status" value="1"/>
</dbReference>
<evidence type="ECO:0000256" key="5">
    <source>
        <dbReference type="ARBA" id="ARBA00022448"/>
    </source>
</evidence>
<evidence type="ECO:0000256" key="4">
    <source>
        <dbReference type="ARBA" id="ARBA00006375"/>
    </source>
</evidence>
<evidence type="ECO:0000256" key="7">
    <source>
        <dbReference type="ARBA" id="ARBA00022737"/>
    </source>
</evidence>
<dbReference type="PANTHER" id="PTHR45678:SF5">
    <property type="entry name" value="AT03939P-RELATED"/>
    <property type="match status" value="1"/>
</dbReference>
<keyword evidence="7" id="KW-0677">Repeat</keyword>
<feature type="repeat" description="Solcar" evidence="12">
    <location>
        <begin position="397"/>
        <end position="493"/>
    </location>
</feature>
<evidence type="ECO:0000259" key="16">
    <source>
        <dbReference type="Pfam" id="PF13850"/>
    </source>
</evidence>
<keyword evidence="17" id="KW-1185">Reference proteome</keyword>
<keyword evidence="10" id="KW-0496">Mitochondrion</keyword>
<dbReference type="InterPro" id="IPR023395">
    <property type="entry name" value="MCP_dom_sf"/>
</dbReference>
<evidence type="ECO:0000256" key="6">
    <source>
        <dbReference type="ARBA" id="ARBA00022692"/>
    </source>
</evidence>
<accession>A0A915LIY5</accession>
<evidence type="ECO:0000256" key="8">
    <source>
        <dbReference type="ARBA" id="ARBA00022792"/>
    </source>
</evidence>
<dbReference type="Gene3D" id="1.50.40.10">
    <property type="entry name" value="Mitochondrial carrier domain"/>
    <property type="match status" value="1"/>
</dbReference>
<evidence type="ECO:0000256" key="10">
    <source>
        <dbReference type="ARBA" id="ARBA00023128"/>
    </source>
</evidence>
<dbReference type="Pfam" id="PF13850">
    <property type="entry name" value="ERGIC_N"/>
    <property type="match status" value="1"/>
</dbReference>
<evidence type="ECO:0000256" key="11">
    <source>
        <dbReference type="ARBA" id="ARBA00023136"/>
    </source>
</evidence>
<evidence type="ECO:0000256" key="3">
    <source>
        <dbReference type="ARBA" id="ARBA00005648"/>
    </source>
</evidence>
<sequence>MELPNGQVIRQRRIGSVREMVQEVDAFVKVTDDVKEEPKAVNGILTVLSFTLIFVLFIGEIHNYFTNDDVEYRFSVDTDENNPMLEIDMIVASPCNNLAVMPMGVDSVEPTKDGTHIKKTPTRYEMNEEEEKLWEALKRVHREHFKPGTPLKGLDQVKYVGSHIEEGLELAEEEKERLERLELEQQRAKLKEKKGGDDEGFHEEHIIMMIGTGLGVFQIIAAGNERGGSDELEEGSACRISGKVPVLKGSGDRLTITIGKSLPIGNMIQHLGPNQLVPTRIYSKGLLFGQNYLSTYQYAVTYSKHEAEGDEHIHDSIIFDYEFVATAIEVHPISMSLLQLSLRICSIVGGIFATSRFLEATVSKMFTLLHSRIVIFMERMSITVSAAQLGEQKQKQFSYLPKIINGGIAGIVGVTCVFPIDLVKTRLQNQKELPNGKVQYQGILDCGRQTWRNGGPNVYSKIRSLYSGSSVNILLITPEKAIKLVANDFFRYKLASSNEKKLSIPKGMLAGGAAGFCQIIVTTPMELLKIQMQRRDWKIYLDRVPGVGNFVADFLVGANWEIMRGAFFILGHTRVSKNFKTN</sequence>
<keyword evidence="11 12" id="KW-0472">Membrane</keyword>
<keyword evidence="6 12" id="KW-0812">Transmembrane</keyword>
<comment type="similarity">
    <text evidence="4 13">Belongs to the mitochondrial carrier (TC 2.A.29) family.</text>
</comment>
<dbReference type="InterPro" id="IPR002067">
    <property type="entry name" value="MCP"/>
</dbReference>
<evidence type="ECO:0000313" key="18">
    <source>
        <dbReference type="WBParaSite" id="scaffold1143_cov257.g2560"/>
    </source>
</evidence>
<dbReference type="GO" id="GO:0043490">
    <property type="term" value="P:malate-aspartate shuttle"/>
    <property type="evidence" value="ECO:0007669"/>
    <property type="project" value="TreeGrafter"/>
</dbReference>
<dbReference type="InterPro" id="IPR012936">
    <property type="entry name" value="Erv_C"/>
</dbReference>
<keyword evidence="9" id="KW-1133">Transmembrane helix</keyword>
<proteinExistence type="inferred from homology"/>
<evidence type="ECO:0000256" key="2">
    <source>
        <dbReference type="ARBA" id="ARBA00004457"/>
    </source>
</evidence>
<keyword evidence="8" id="KW-0999">Mitochondrion inner membrane</keyword>
<evidence type="ECO:0000313" key="17">
    <source>
        <dbReference type="Proteomes" id="UP000887561"/>
    </source>
</evidence>